<name>A0A6A6SWC9_9PLEO</name>
<protein>
    <submittedName>
        <fullName evidence="2">Uncharacterized protein</fullName>
    </submittedName>
</protein>
<evidence type="ECO:0000313" key="3">
    <source>
        <dbReference type="Proteomes" id="UP000799324"/>
    </source>
</evidence>
<gene>
    <name evidence="2" type="ORF">K491DRAFT_75218</name>
</gene>
<proteinExistence type="predicted"/>
<keyword evidence="1" id="KW-0812">Transmembrane</keyword>
<dbReference type="AlphaFoldDB" id="A0A6A6SWC9"/>
<feature type="transmembrane region" description="Helical" evidence="1">
    <location>
        <begin position="38"/>
        <end position="57"/>
    </location>
</feature>
<keyword evidence="3" id="KW-1185">Reference proteome</keyword>
<sequence>MKGRRSPAWTQGALCLFQNAVCRNTAPSANHRWGGRLRGATVFLGSILFSGTCLIVASMER</sequence>
<organism evidence="2 3">
    <name type="scientific">Lophiostoma macrostomum CBS 122681</name>
    <dbReference type="NCBI Taxonomy" id="1314788"/>
    <lineage>
        <taxon>Eukaryota</taxon>
        <taxon>Fungi</taxon>
        <taxon>Dikarya</taxon>
        <taxon>Ascomycota</taxon>
        <taxon>Pezizomycotina</taxon>
        <taxon>Dothideomycetes</taxon>
        <taxon>Pleosporomycetidae</taxon>
        <taxon>Pleosporales</taxon>
        <taxon>Lophiostomataceae</taxon>
        <taxon>Lophiostoma</taxon>
    </lineage>
</organism>
<evidence type="ECO:0000313" key="2">
    <source>
        <dbReference type="EMBL" id="KAF2651922.1"/>
    </source>
</evidence>
<evidence type="ECO:0000256" key="1">
    <source>
        <dbReference type="SAM" id="Phobius"/>
    </source>
</evidence>
<accession>A0A6A6SWC9</accession>
<keyword evidence="1" id="KW-0472">Membrane</keyword>
<dbReference type="Proteomes" id="UP000799324">
    <property type="component" value="Unassembled WGS sequence"/>
</dbReference>
<dbReference type="EMBL" id="MU004414">
    <property type="protein sequence ID" value="KAF2651922.1"/>
    <property type="molecule type" value="Genomic_DNA"/>
</dbReference>
<keyword evidence="1" id="KW-1133">Transmembrane helix</keyword>
<reference evidence="2" key="1">
    <citation type="journal article" date="2020" name="Stud. Mycol.">
        <title>101 Dothideomycetes genomes: a test case for predicting lifestyles and emergence of pathogens.</title>
        <authorList>
            <person name="Haridas S."/>
            <person name="Albert R."/>
            <person name="Binder M."/>
            <person name="Bloem J."/>
            <person name="Labutti K."/>
            <person name="Salamov A."/>
            <person name="Andreopoulos B."/>
            <person name="Baker S."/>
            <person name="Barry K."/>
            <person name="Bills G."/>
            <person name="Bluhm B."/>
            <person name="Cannon C."/>
            <person name="Castanera R."/>
            <person name="Culley D."/>
            <person name="Daum C."/>
            <person name="Ezra D."/>
            <person name="Gonzalez J."/>
            <person name="Henrissat B."/>
            <person name="Kuo A."/>
            <person name="Liang C."/>
            <person name="Lipzen A."/>
            <person name="Lutzoni F."/>
            <person name="Magnuson J."/>
            <person name="Mondo S."/>
            <person name="Nolan M."/>
            <person name="Ohm R."/>
            <person name="Pangilinan J."/>
            <person name="Park H.-J."/>
            <person name="Ramirez L."/>
            <person name="Alfaro M."/>
            <person name="Sun H."/>
            <person name="Tritt A."/>
            <person name="Yoshinaga Y."/>
            <person name="Zwiers L.-H."/>
            <person name="Turgeon B."/>
            <person name="Goodwin S."/>
            <person name="Spatafora J."/>
            <person name="Crous P."/>
            <person name="Grigoriev I."/>
        </authorList>
    </citation>
    <scope>NUCLEOTIDE SEQUENCE</scope>
    <source>
        <strain evidence="2">CBS 122681</strain>
    </source>
</reference>